<sequence length="103" mass="11916">MKRDMKLVFDVLVFIELTDTDIGPTYFEIIQEIGTKRGVWDSGDAEEELNTCIVHHLDILVGGGLLSKYEQEPTREQSDETFYQLTWQGHDLLDAMRKVVDIR</sequence>
<protein>
    <submittedName>
        <fullName evidence="1">DUF2513 domain-containing protein</fullName>
    </submittedName>
</protein>
<name>A0A7X1PMU9_9PSED</name>
<dbReference type="AlphaFoldDB" id="A0A7X1PMU9"/>
<dbReference type="Pfam" id="PF10711">
    <property type="entry name" value="DUF2513"/>
    <property type="match status" value="1"/>
</dbReference>
<dbReference type="InterPro" id="IPR019650">
    <property type="entry name" value="DUF2513"/>
</dbReference>
<evidence type="ECO:0000313" key="1">
    <source>
        <dbReference type="EMBL" id="MQA53718.1"/>
    </source>
</evidence>
<dbReference type="Proteomes" id="UP000486534">
    <property type="component" value="Unassembled WGS sequence"/>
</dbReference>
<comment type="caution">
    <text evidence="1">The sequence shown here is derived from an EMBL/GenBank/DDBJ whole genome shotgun (WGS) entry which is preliminary data.</text>
</comment>
<dbReference type="RefSeq" id="WP_152897461.1">
    <property type="nucleotide sequence ID" value="NZ_WHUV01000002.1"/>
</dbReference>
<organism evidence="1 2">
    <name type="scientific">Pseudomonas piscis</name>
    <dbReference type="NCBI Taxonomy" id="2614538"/>
    <lineage>
        <taxon>Bacteria</taxon>
        <taxon>Pseudomonadati</taxon>
        <taxon>Pseudomonadota</taxon>
        <taxon>Gammaproteobacteria</taxon>
        <taxon>Pseudomonadales</taxon>
        <taxon>Pseudomonadaceae</taxon>
        <taxon>Pseudomonas</taxon>
    </lineage>
</organism>
<gene>
    <name evidence="1" type="ORF">GDH07_10385</name>
</gene>
<dbReference type="InterPro" id="IPR036388">
    <property type="entry name" value="WH-like_DNA-bd_sf"/>
</dbReference>
<dbReference type="Gene3D" id="1.10.10.10">
    <property type="entry name" value="Winged helix-like DNA-binding domain superfamily/Winged helix DNA-binding domain"/>
    <property type="match status" value="1"/>
</dbReference>
<proteinExistence type="predicted"/>
<reference evidence="1 2" key="1">
    <citation type="submission" date="2019-10" db="EMBL/GenBank/DDBJ databases">
        <title>Pseudomonas dajingensis sp. nov., isolated from the profound head ulcers of farmed Murray cod (Maccullochella peelii peelii).</title>
        <authorList>
            <person name="Liu Y."/>
        </authorList>
    </citation>
    <scope>NUCLEOTIDE SEQUENCE [LARGE SCALE GENOMIC DNA]</scope>
    <source>
        <strain evidence="1 2">MC042</strain>
    </source>
</reference>
<dbReference type="EMBL" id="WHUV01000002">
    <property type="protein sequence ID" value="MQA53718.1"/>
    <property type="molecule type" value="Genomic_DNA"/>
</dbReference>
<accession>A0A7X1PMU9</accession>
<evidence type="ECO:0000313" key="2">
    <source>
        <dbReference type="Proteomes" id="UP000486534"/>
    </source>
</evidence>